<accession>A0A3M0DU49</accession>
<keyword evidence="4" id="KW-1185">Reference proteome</keyword>
<dbReference type="EMBL" id="CP034145">
    <property type="protein sequence ID" value="AZH25884.1"/>
    <property type="molecule type" value="Genomic_DNA"/>
</dbReference>
<dbReference type="AlphaFoldDB" id="A0A3M0DU49"/>
<reference evidence="1 4" key="2">
    <citation type="submission" date="2018-07" db="EMBL/GenBank/DDBJ databases">
        <title>Genome sequences of Haloplanus aerogenes JCM 16430T.</title>
        <authorList>
            <person name="Kim Y.B."/>
            <person name="Roh S.W."/>
        </authorList>
    </citation>
    <scope>NUCLEOTIDE SEQUENCE [LARGE SCALE GENOMIC DNA]</scope>
    <source>
        <strain evidence="1 4">JCM 16430</strain>
    </source>
</reference>
<dbReference type="Proteomes" id="UP000277326">
    <property type="component" value="Unassembled WGS sequence"/>
</dbReference>
<dbReference type="KEGG" id="haer:DU502_11075"/>
<evidence type="ECO:0000313" key="2">
    <source>
        <dbReference type="EMBL" id="RMB25638.1"/>
    </source>
</evidence>
<protein>
    <recommendedName>
        <fullName evidence="5">DUF2795 domain-containing protein</fullName>
    </recommendedName>
</protein>
<proteinExistence type="predicted"/>
<dbReference type="Pfam" id="PF19102">
    <property type="entry name" value="DUF5789"/>
    <property type="match status" value="1"/>
</dbReference>
<dbReference type="EMBL" id="REFS01000001">
    <property type="protein sequence ID" value="RMB25638.1"/>
    <property type="molecule type" value="Genomic_DNA"/>
</dbReference>
<sequence length="85" mass="9140">MARKIRFGDISTLLGDVKYPLERTAAAEEFADVTLVLADGEADLGNLISETTNETFDSAADIETALHNVLPRRAVGEPYQSDGDA</sequence>
<name>A0A3M0DU49_9EURY</name>
<gene>
    <name evidence="2" type="ORF">ATH50_0735</name>
    <name evidence="1" type="ORF">DU502_11075</name>
</gene>
<reference evidence="2 3" key="1">
    <citation type="journal article" date="2015" name="Stand. Genomic Sci.">
        <title>Genomic Encyclopedia of Bacterial and Archaeal Type Strains, Phase III: the genomes of soil and plant-associated and newly described type strains.</title>
        <authorList>
            <person name="Whitman W.B."/>
            <person name="Woyke T."/>
            <person name="Klenk H.P."/>
            <person name="Zhou Y."/>
            <person name="Lilburn T.G."/>
            <person name="Beck B.J."/>
            <person name="De Vos P."/>
            <person name="Vandamme P."/>
            <person name="Eisen J.A."/>
            <person name="Garrity G."/>
            <person name="Hugenholtz P."/>
            <person name="Kyrpides N.C."/>
        </authorList>
    </citation>
    <scope>NUCLEOTIDE SEQUENCE [LARGE SCALE GENOMIC DNA]</scope>
    <source>
        <strain evidence="2 3">CGMCC 1.10124</strain>
    </source>
</reference>
<organism evidence="2 3">
    <name type="scientific">Haloplanus aerogenes</name>
    <dbReference type="NCBI Taxonomy" id="660522"/>
    <lineage>
        <taxon>Archaea</taxon>
        <taxon>Methanobacteriati</taxon>
        <taxon>Methanobacteriota</taxon>
        <taxon>Stenosarchaea group</taxon>
        <taxon>Halobacteria</taxon>
        <taxon>Halobacteriales</taxon>
        <taxon>Haloferacaceae</taxon>
        <taxon>Haloplanus</taxon>
    </lineage>
</organism>
<dbReference type="OrthoDB" id="227978at2157"/>
<evidence type="ECO:0008006" key="5">
    <source>
        <dbReference type="Google" id="ProtNLM"/>
    </source>
</evidence>
<evidence type="ECO:0000313" key="1">
    <source>
        <dbReference type="EMBL" id="AZH25884.1"/>
    </source>
</evidence>
<evidence type="ECO:0000313" key="3">
    <source>
        <dbReference type="Proteomes" id="UP000277326"/>
    </source>
</evidence>
<reference evidence="2" key="3">
    <citation type="submission" date="2018-10" db="EMBL/GenBank/DDBJ databases">
        <authorList>
            <person name="Whitman W."/>
            <person name="Huntemann M."/>
            <person name="Clum A."/>
            <person name="Pillay M."/>
            <person name="Palaniappan K."/>
            <person name="Varghese N."/>
            <person name="Mikhailova N."/>
            <person name="Stamatis D."/>
            <person name="Reddy T."/>
            <person name="Daum C."/>
            <person name="Shapiro N."/>
            <person name="Ivanova N."/>
            <person name="Kyrpides N."/>
            <person name="Woyke T."/>
        </authorList>
    </citation>
    <scope>NUCLEOTIDE SEQUENCE</scope>
    <source>
        <strain evidence="2">CGMCC 1.10124</strain>
    </source>
</reference>
<evidence type="ECO:0000313" key="4">
    <source>
        <dbReference type="Proteomes" id="UP000282007"/>
    </source>
</evidence>
<dbReference type="RefSeq" id="WP_121919416.1">
    <property type="nucleotide sequence ID" value="NZ_REFS01000001.1"/>
</dbReference>
<dbReference type="InterPro" id="IPR043899">
    <property type="entry name" value="DUF5789"/>
</dbReference>
<dbReference type="Proteomes" id="UP000282007">
    <property type="component" value="Chromosome"/>
</dbReference>